<name>A0A4C1XJM5_EUMVA</name>
<comment type="caution">
    <text evidence="1">The sequence shown here is derived from an EMBL/GenBank/DDBJ whole genome shotgun (WGS) entry which is preliminary data.</text>
</comment>
<evidence type="ECO:0000313" key="1">
    <source>
        <dbReference type="EMBL" id="GBP62509.1"/>
    </source>
</evidence>
<dbReference type="EMBL" id="BGZK01000842">
    <property type="protein sequence ID" value="GBP62509.1"/>
    <property type="molecule type" value="Genomic_DNA"/>
</dbReference>
<accession>A0A4C1XJM5</accession>
<gene>
    <name evidence="1" type="ORF">EVAR_44749_1</name>
</gene>
<reference evidence="1 2" key="1">
    <citation type="journal article" date="2019" name="Commun. Biol.">
        <title>The bagworm genome reveals a unique fibroin gene that provides high tensile strength.</title>
        <authorList>
            <person name="Kono N."/>
            <person name="Nakamura H."/>
            <person name="Ohtoshi R."/>
            <person name="Tomita M."/>
            <person name="Numata K."/>
            <person name="Arakawa K."/>
        </authorList>
    </citation>
    <scope>NUCLEOTIDE SEQUENCE [LARGE SCALE GENOMIC DNA]</scope>
</reference>
<dbReference type="AlphaFoldDB" id="A0A4C1XJM5"/>
<proteinExistence type="predicted"/>
<protein>
    <submittedName>
        <fullName evidence="1">Uncharacterized protein</fullName>
    </submittedName>
</protein>
<evidence type="ECO:0000313" key="2">
    <source>
        <dbReference type="Proteomes" id="UP000299102"/>
    </source>
</evidence>
<sequence length="178" mass="20251">MRSECVISGNPILESTPLKVLNRKSFTLVYCESEVENGRFHRYEGKFRNRWLNLLTRTRIECSNLTYVTHLLVNSAVIRNEPSTRRLTKESDTRKNVSRKRDAVRKRVLTDRTYALDAVHLREGAPARALCAYHGSETPCDYAAPVASPTEFIIGRMPCLSGFYAGLARARGLIVFRT</sequence>
<keyword evidence="2" id="KW-1185">Reference proteome</keyword>
<dbReference type="Proteomes" id="UP000299102">
    <property type="component" value="Unassembled WGS sequence"/>
</dbReference>
<organism evidence="1 2">
    <name type="scientific">Eumeta variegata</name>
    <name type="common">Bagworm moth</name>
    <name type="synonym">Eumeta japonica</name>
    <dbReference type="NCBI Taxonomy" id="151549"/>
    <lineage>
        <taxon>Eukaryota</taxon>
        <taxon>Metazoa</taxon>
        <taxon>Ecdysozoa</taxon>
        <taxon>Arthropoda</taxon>
        <taxon>Hexapoda</taxon>
        <taxon>Insecta</taxon>
        <taxon>Pterygota</taxon>
        <taxon>Neoptera</taxon>
        <taxon>Endopterygota</taxon>
        <taxon>Lepidoptera</taxon>
        <taxon>Glossata</taxon>
        <taxon>Ditrysia</taxon>
        <taxon>Tineoidea</taxon>
        <taxon>Psychidae</taxon>
        <taxon>Oiketicinae</taxon>
        <taxon>Eumeta</taxon>
    </lineage>
</organism>